<feature type="region of interest" description="Disordered" evidence="1">
    <location>
        <begin position="16"/>
        <end position="82"/>
    </location>
</feature>
<keyword evidence="3" id="KW-1185">Reference proteome</keyword>
<dbReference type="OrthoDB" id="2352140at2759"/>
<dbReference type="Gene3D" id="2.130.10.10">
    <property type="entry name" value="YVTN repeat-like/Quinoprotein amine dehydrogenase"/>
    <property type="match status" value="1"/>
</dbReference>
<evidence type="ECO:0000313" key="3">
    <source>
        <dbReference type="Proteomes" id="UP000780801"/>
    </source>
</evidence>
<evidence type="ECO:0000313" key="2">
    <source>
        <dbReference type="EMBL" id="KAF9585647.1"/>
    </source>
</evidence>
<organism evidence="2 3">
    <name type="scientific">Lunasporangiospora selenospora</name>
    <dbReference type="NCBI Taxonomy" id="979761"/>
    <lineage>
        <taxon>Eukaryota</taxon>
        <taxon>Fungi</taxon>
        <taxon>Fungi incertae sedis</taxon>
        <taxon>Mucoromycota</taxon>
        <taxon>Mortierellomycotina</taxon>
        <taxon>Mortierellomycetes</taxon>
        <taxon>Mortierellales</taxon>
        <taxon>Mortierellaceae</taxon>
        <taxon>Lunasporangiospora</taxon>
    </lineage>
</organism>
<proteinExistence type="predicted"/>
<dbReference type="AlphaFoldDB" id="A0A9P6G226"/>
<dbReference type="EMBL" id="JAABOA010000144">
    <property type="protein sequence ID" value="KAF9585647.1"/>
    <property type="molecule type" value="Genomic_DNA"/>
</dbReference>
<dbReference type="Proteomes" id="UP000780801">
    <property type="component" value="Unassembled WGS sequence"/>
</dbReference>
<reference evidence="2" key="1">
    <citation type="journal article" date="2020" name="Fungal Divers.">
        <title>Resolving the Mortierellaceae phylogeny through synthesis of multi-gene phylogenetics and phylogenomics.</title>
        <authorList>
            <person name="Vandepol N."/>
            <person name="Liber J."/>
            <person name="Desiro A."/>
            <person name="Na H."/>
            <person name="Kennedy M."/>
            <person name="Barry K."/>
            <person name="Grigoriev I.V."/>
            <person name="Miller A.N."/>
            <person name="O'Donnell K."/>
            <person name="Stajich J.E."/>
            <person name="Bonito G."/>
        </authorList>
    </citation>
    <scope>NUCLEOTIDE SEQUENCE</scope>
    <source>
        <strain evidence="2">KOD1015</strain>
    </source>
</reference>
<comment type="caution">
    <text evidence="2">The sequence shown here is derived from an EMBL/GenBank/DDBJ whole genome shotgun (WGS) entry which is preliminary data.</text>
</comment>
<feature type="compositionally biased region" description="Polar residues" evidence="1">
    <location>
        <begin position="68"/>
        <end position="82"/>
    </location>
</feature>
<name>A0A9P6G226_9FUNG</name>
<evidence type="ECO:0000256" key="1">
    <source>
        <dbReference type="SAM" id="MobiDB-lite"/>
    </source>
</evidence>
<dbReference type="SUPFAM" id="SSF69304">
    <property type="entry name" value="Tricorn protease N-terminal domain"/>
    <property type="match status" value="1"/>
</dbReference>
<dbReference type="InterPro" id="IPR015943">
    <property type="entry name" value="WD40/YVTN_repeat-like_dom_sf"/>
</dbReference>
<protein>
    <submittedName>
        <fullName evidence="2">Uncharacterized protein</fullName>
    </submittedName>
</protein>
<sequence length="726" mass="80285">MAGPSATVVTASLVSSGNNSASSHAIQLSNISRPAATRSGTNSTQSTGQLPINNGHSHNGVIARSGSGDLQSQRRSVSSGSAPFSSLEEYEAKIKEELCTGTSELRLFFERDPSLRTADYKGNTRRYAAPIELGEGNSTIIDISGSAPEGNLDYAIFCFLFGENSRNIKHIHVEGVLPLDIPSVITPGKKFLRVLLRVQLPTQIFRIRKERSNVTVPTPARLCYVELGQKGFDKTAYGKYCILPWTPLPRKIINVWKPENDNTPSLQKPVRILKYAVSASGNHVTTLAANTKHLYLDLWRVDIQSSTQRTVYPSSKPSMPLAQAILNVETPEYIHVEVSISWNGSQIAVYKDPEGSASRIQLFEQPQGQNNQNPISPLALAPSTRHAQCTELQTFKGYTTFTQLATSAWSDSSERFIIFDGVDVILYSTEGQWQRLYPIQIYSGLDTKSFQRTALTVAGGFFVSLESPYQLSLWNLESGEVAQLIDTTNVIEKYLISSDGKSVSILSDGNLRMYSTETGGLVYASKLESKNEIAFLHGDMTLVVPKAEGRWGLIQRLESGTTTSRQDFHCTTRERPSIQDIKPGSGLHGFEYESTIVTQCHGSLLDISFVEDILTNIDGSSESDCTSLCVTNLQELSEFREREEITFPGGTGVLWMDEGDDQHKFRMEVSVDFEDGMSKQFRIKADRFYFMSSRHTIVAISQSSGSLVAIWRLPASSDSDFELLLH</sequence>
<gene>
    <name evidence="2" type="ORF">BGW38_001402</name>
</gene>
<feature type="compositionally biased region" description="Polar residues" evidence="1">
    <location>
        <begin position="24"/>
        <end position="57"/>
    </location>
</feature>
<accession>A0A9P6G226</accession>